<feature type="domain" description="Nrap protein" evidence="7">
    <location>
        <begin position="200"/>
        <end position="335"/>
    </location>
</feature>
<evidence type="ECO:0000259" key="10">
    <source>
        <dbReference type="Pfam" id="PF17405"/>
    </source>
</evidence>
<name>A0A5C3QUV5_9AGAR</name>
<dbReference type="Pfam" id="PF17407">
    <property type="entry name" value="Nrap_D6"/>
    <property type="match status" value="1"/>
</dbReference>
<dbReference type="InterPro" id="IPR035369">
    <property type="entry name" value="Nrap_D4"/>
</dbReference>
<comment type="similarity">
    <text evidence="2 5">Belongs to the NRAP family.</text>
</comment>
<evidence type="ECO:0000256" key="4">
    <source>
        <dbReference type="ARBA" id="ARBA00023242"/>
    </source>
</evidence>
<evidence type="ECO:0000259" key="9">
    <source>
        <dbReference type="Pfam" id="PF17404"/>
    </source>
</evidence>
<evidence type="ECO:0000259" key="12">
    <source>
        <dbReference type="Pfam" id="PF17407"/>
    </source>
</evidence>
<evidence type="ECO:0000313" key="14">
    <source>
        <dbReference type="Proteomes" id="UP000305067"/>
    </source>
</evidence>
<dbReference type="InterPro" id="IPR035367">
    <property type="entry name" value="Nrap_D2"/>
</dbReference>
<dbReference type="Proteomes" id="UP000305067">
    <property type="component" value="Unassembled WGS sequence"/>
</dbReference>
<feature type="domain" description="Nrap protein" evidence="11">
    <location>
        <begin position="914"/>
        <end position="1068"/>
    </location>
</feature>
<evidence type="ECO:0000256" key="3">
    <source>
        <dbReference type="ARBA" id="ARBA00022884"/>
    </source>
</evidence>
<dbReference type="EMBL" id="ML178817">
    <property type="protein sequence ID" value="TFL05167.1"/>
    <property type="molecule type" value="Genomic_DNA"/>
</dbReference>
<dbReference type="Pfam" id="PF17404">
    <property type="entry name" value="Nrap_D3"/>
    <property type="match status" value="1"/>
</dbReference>
<feature type="domain" description="Nrap protein" evidence="9">
    <location>
        <begin position="515"/>
        <end position="671"/>
    </location>
</feature>
<gene>
    <name evidence="13" type="ORF">BDV98DRAFT_589884</name>
</gene>
<evidence type="ECO:0000256" key="5">
    <source>
        <dbReference type="RuleBase" id="RU364032"/>
    </source>
</evidence>
<dbReference type="Gene3D" id="3.30.70.3030">
    <property type="match status" value="1"/>
</dbReference>
<protein>
    <recommendedName>
        <fullName evidence="5">U3 small nucleolar RNA-associated protein 22</fullName>
    </recommendedName>
</protein>
<feature type="compositionally biased region" description="Acidic residues" evidence="6">
    <location>
        <begin position="51"/>
        <end position="65"/>
    </location>
</feature>
<evidence type="ECO:0000256" key="6">
    <source>
        <dbReference type="SAM" id="MobiDB-lite"/>
    </source>
</evidence>
<feature type="domain" description="Nrap protein" evidence="12">
    <location>
        <begin position="1071"/>
        <end position="1209"/>
    </location>
</feature>
<dbReference type="OrthoDB" id="10251401at2759"/>
<dbReference type="AlphaFoldDB" id="A0A5C3QUV5"/>
<dbReference type="GO" id="GO:0032040">
    <property type="term" value="C:small-subunit processome"/>
    <property type="evidence" value="ECO:0007669"/>
    <property type="project" value="TreeGrafter"/>
</dbReference>
<keyword evidence="4 5" id="KW-0539">Nucleus</keyword>
<keyword evidence="3 5" id="KW-0694">RNA-binding</keyword>
<dbReference type="InterPro" id="IPR035082">
    <property type="entry name" value="Nrap_D1"/>
</dbReference>
<dbReference type="InterPro" id="IPR005554">
    <property type="entry name" value="NOL6/Upt22"/>
</dbReference>
<dbReference type="Pfam" id="PF17405">
    <property type="entry name" value="Nrap_D4"/>
    <property type="match status" value="1"/>
</dbReference>
<keyword evidence="14" id="KW-1185">Reference proteome</keyword>
<accession>A0A5C3QUV5</accession>
<dbReference type="STRING" id="1884261.A0A5C3QUV5"/>
<dbReference type="GO" id="GO:0034456">
    <property type="term" value="C:UTP-C complex"/>
    <property type="evidence" value="ECO:0007669"/>
    <property type="project" value="TreeGrafter"/>
</dbReference>
<feature type="domain" description="Nrap protein" evidence="8">
    <location>
        <begin position="348"/>
        <end position="509"/>
    </location>
</feature>
<dbReference type="GO" id="GO:0006364">
    <property type="term" value="P:rRNA processing"/>
    <property type="evidence" value="ECO:0007669"/>
    <property type="project" value="UniProtKB-KW"/>
</dbReference>
<dbReference type="GO" id="GO:0032545">
    <property type="term" value="C:CURI complex"/>
    <property type="evidence" value="ECO:0007669"/>
    <property type="project" value="TreeGrafter"/>
</dbReference>
<keyword evidence="5" id="KW-0698">rRNA processing</keyword>
<reference evidence="13 14" key="1">
    <citation type="journal article" date="2019" name="Nat. Ecol. Evol.">
        <title>Megaphylogeny resolves global patterns of mushroom evolution.</title>
        <authorList>
            <person name="Varga T."/>
            <person name="Krizsan K."/>
            <person name="Foldi C."/>
            <person name="Dima B."/>
            <person name="Sanchez-Garcia M."/>
            <person name="Sanchez-Ramirez S."/>
            <person name="Szollosi G.J."/>
            <person name="Szarkandi J.G."/>
            <person name="Papp V."/>
            <person name="Albert L."/>
            <person name="Andreopoulos W."/>
            <person name="Angelini C."/>
            <person name="Antonin V."/>
            <person name="Barry K.W."/>
            <person name="Bougher N.L."/>
            <person name="Buchanan P."/>
            <person name="Buyck B."/>
            <person name="Bense V."/>
            <person name="Catcheside P."/>
            <person name="Chovatia M."/>
            <person name="Cooper J."/>
            <person name="Damon W."/>
            <person name="Desjardin D."/>
            <person name="Finy P."/>
            <person name="Geml J."/>
            <person name="Haridas S."/>
            <person name="Hughes K."/>
            <person name="Justo A."/>
            <person name="Karasinski D."/>
            <person name="Kautmanova I."/>
            <person name="Kiss B."/>
            <person name="Kocsube S."/>
            <person name="Kotiranta H."/>
            <person name="LaButti K.M."/>
            <person name="Lechner B.E."/>
            <person name="Liimatainen K."/>
            <person name="Lipzen A."/>
            <person name="Lukacs Z."/>
            <person name="Mihaltcheva S."/>
            <person name="Morgado L.N."/>
            <person name="Niskanen T."/>
            <person name="Noordeloos M.E."/>
            <person name="Ohm R.A."/>
            <person name="Ortiz-Santana B."/>
            <person name="Ovrebo C."/>
            <person name="Racz N."/>
            <person name="Riley R."/>
            <person name="Savchenko A."/>
            <person name="Shiryaev A."/>
            <person name="Soop K."/>
            <person name="Spirin V."/>
            <person name="Szebenyi C."/>
            <person name="Tomsovsky M."/>
            <person name="Tulloss R.E."/>
            <person name="Uehling J."/>
            <person name="Grigoriev I.V."/>
            <person name="Vagvolgyi C."/>
            <person name="Papp T."/>
            <person name="Martin F.M."/>
            <person name="Miettinen O."/>
            <person name="Hibbett D.S."/>
            <person name="Nagy L.G."/>
        </authorList>
    </citation>
    <scope>NUCLEOTIDE SEQUENCE [LARGE SCALE GENOMIC DNA]</scope>
    <source>
        <strain evidence="13 14">CBS 309.79</strain>
    </source>
</reference>
<feature type="domain" description="Nrap protein" evidence="10">
    <location>
        <begin position="706"/>
        <end position="912"/>
    </location>
</feature>
<feature type="region of interest" description="Disordered" evidence="6">
    <location>
        <begin position="1"/>
        <end position="79"/>
    </location>
</feature>
<evidence type="ECO:0000256" key="2">
    <source>
        <dbReference type="ARBA" id="ARBA00006674"/>
    </source>
</evidence>
<dbReference type="GO" id="GO:0006409">
    <property type="term" value="P:tRNA export from nucleus"/>
    <property type="evidence" value="ECO:0007669"/>
    <property type="project" value="TreeGrafter"/>
</dbReference>
<dbReference type="InterPro" id="IPR035370">
    <property type="entry name" value="Nrap_D5"/>
</dbReference>
<keyword evidence="5" id="KW-0690">Ribosome biogenesis</keyword>
<evidence type="ECO:0000259" key="11">
    <source>
        <dbReference type="Pfam" id="PF17406"/>
    </source>
</evidence>
<dbReference type="Pfam" id="PF17403">
    <property type="entry name" value="Nrap_D2"/>
    <property type="match status" value="1"/>
</dbReference>
<comment type="subcellular location">
    <subcellularLocation>
        <location evidence="1 5">Nucleus</location>
        <location evidence="1 5">Nucleolus</location>
    </subcellularLocation>
</comment>
<dbReference type="GO" id="GO:0003723">
    <property type="term" value="F:RNA binding"/>
    <property type="evidence" value="ECO:0007669"/>
    <property type="project" value="UniProtKB-KW"/>
</dbReference>
<dbReference type="PANTHER" id="PTHR17972:SF0">
    <property type="entry name" value="NUCLEOLAR PROTEIN 6"/>
    <property type="match status" value="1"/>
</dbReference>
<dbReference type="Pfam" id="PF17406">
    <property type="entry name" value="Nrap_D5"/>
    <property type="match status" value="1"/>
</dbReference>
<proteinExistence type="inferred from homology"/>
<sequence>MSLLTKRSRADNSITRKKRKLLPPTDHTDSDAAMADDGEEFGGIGGAALSEPEEGTDKEDDEQSDATEYPRSHGKHGILDGLRDMQDAAELYQSSSFKLQIDALLPNVRPKTSRVAPLERTLHALFALFNQLPSIGAQHPLEASKKLLKKKGIAVPYPSPLPTQETNWKVSFDKPTNVTLVGSWANKLSVKGKDGASYGVDLALEMPDELFQEKDYLNYRFFHKRAFFIACIADAIQTKGSKLDLEVTYTCMSEDPRLTVLELRPRKENADYDFSSLNAHIRIIPTLSPTSPMPLHRLSPLSSNVRSASSDSTTDPLSTPLYNNAILTHFTSQPFILAALQLKKTSLAFPDALTLLRLWANQRGYTSGGSLCVHGFQDKGLFWGELLGMLINGEDTRVKGSRSKKRKPLGGGLSSYQLFRGALDFLGTHDFGKEGVFTRSAQGSSKIQPGDFSRAHEAVLVDSGTMVNLLADTPLNSLDLLKADARKTLGSLDQQASPGFDPFQESFLQDLRDPSSRFDAVIRVDLSSAQFRDLSPHDALDRGSAAHAFMSSLNKILRRGLGNRTTAAAILHPASSPRPLTSTEPTNHRFIHIGLIYDDEHAFRVVDHGPSPDEADTEVVEAFRHLWGPKAELRRFQDGRITESVVWDASTVDEKARIPTNVVLFLLEHHFGIGEEKCHTWQREYDLLLRLPSVVSKLFAAGNSGAIGFGGARQAAEGLIKLIRGMDEELPLLVTSISATSESLRSTSPFAPVPMKAPSAFPETGKYQPVLQLVIEFEKSSRWPDDLVAIQTTKLAFLEHVASALLKTGHATIARVCVGDGSSMSVIEDQASLEVVTTEGWAFALRISHDRELSLLERIIKNKPVPGLAAAGQGILESSSANVQDALHAKFTLLQRFVHGPRHHRAIAALCHTHPAYAGTVRLVKRWIASHWLLDLHILPEVVEVMCAHLFVGRGSLVPQSKERGFALMIKFFKDWAWEDGALDVSLYDQDKTVNVHEKKPKTIAYSAPYSTGVWRVSTEFDKQGKMWTARGPDAVVSRRLRALAGAAWEGLKGMESGELKVATLFQHPVADYDFVIQLQHDAVPRYAQNVAPVEEYLLPKRAGKYANLLKQANAPHRPGFDPAGMFFADLQRIYKDSILFFYDSFGGDRIGGVWDIKLKQPRPFRVLGGFSSMPLGDGEKDKKGTVGLNEAAILGEIERLGSGIVKNIQART</sequence>
<evidence type="ECO:0000313" key="13">
    <source>
        <dbReference type="EMBL" id="TFL05167.1"/>
    </source>
</evidence>
<dbReference type="PANTHER" id="PTHR17972">
    <property type="entry name" value="NUCLEOLAR RNA-ASSOCIATED PROTEIN"/>
    <property type="match status" value="1"/>
</dbReference>
<dbReference type="Gene3D" id="1.10.1410.10">
    <property type="match status" value="1"/>
</dbReference>
<dbReference type="InterPro" id="IPR035368">
    <property type="entry name" value="Nrap_D3"/>
</dbReference>
<evidence type="ECO:0000259" key="7">
    <source>
        <dbReference type="Pfam" id="PF03813"/>
    </source>
</evidence>
<evidence type="ECO:0000256" key="1">
    <source>
        <dbReference type="ARBA" id="ARBA00004604"/>
    </source>
</evidence>
<evidence type="ECO:0000259" key="8">
    <source>
        <dbReference type="Pfam" id="PF17403"/>
    </source>
</evidence>
<organism evidence="13 14">
    <name type="scientific">Pterulicium gracile</name>
    <dbReference type="NCBI Taxonomy" id="1884261"/>
    <lineage>
        <taxon>Eukaryota</taxon>
        <taxon>Fungi</taxon>
        <taxon>Dikarya</taxon>
        <taxon>Basidiomycota</taxon>
        <taxon>Agaricomycotina</taxon>
        <taxon>Agaricomycetes</taxon>
        <taxon>Agaricomycetidae</taxon>
        <taxon>Agaricales</taxon>
        <taxon>Pleurotineae</taxon>
        <taxon>Pterulaceae</taxon>
        <taxon>Pterulicium</taxon>
    </lineage>
</organism>
<keyword evidence="5" id="KW-0687">Ribonucleoprotein</keyword>
<dbReference type="InterPro" id="IPR035371">
    <property type="entry name" value="Nrap_D6"/>
</dbReference>
<dbReference type="Pfam" id="PF03813">
    <property type="entry name" value="Nrap"/>
    <property type="match status" value="1"/>
</dbReference>